<keyword evidence="4" id="KW-1185">Reference proteome</keyword>
<dbReference type="RefSeq" id="WP_184035908.1">
    <property type="nucleotide sequence ID" value="NZ_BAABAR010000003.1"/>
</dbReference>
<evidence type="ECO:0000313" key="4">
    <source>
        <dbReference type="Proteomes" id="UP000560131"/>
    </source>
</evidence>
<organism evidence="3 4">
    <name type="scientific">Sphingomonas endophytica</name>
    <dbReference type="NCBI Taxonomy" id="869719"/>
    <lineage>
        <taxon>Bacteria</taxon>
        <taxon>Pseudomonadati</taxon>
        <taxon>Pseudomonadota</taxon>
        <taxon>Alphaproteobacteria</taxon>
        <taxon>Sphingomonadales</taxon>
        <taxon>Sphingomonadaceae</taxon>
        <taxon>Sphingomonas</taxon>
    </lineage>
</organism>
<gene>
    <name evidence="3" type="ORF">FHS97_001763</name>
</gene>
<name>A0ABR6N713_9SPHN</name>
<evidence type="ECO:0000313" key="3">
    <source>
        <dbReference type="EMBL" id="MBB5725831.1"/>
    </source>
</evidence>
<evidence type="ECO:0000259" key="2">
    <source>
        <dbReference type="Pfam" id="PF07811"/>
    </source>
</evidence>
<feature type="transmembrane region" description="Helical" evidence="1">
    <location>
        <begin position="21"/>
        <end position="44"/>
    </location>
</feature>
<dbReference type="EMBL" id="JACIJN010000005">
    <property type="protein sequence ID" value="MBB5725831.1"/>
    <property type="molecule type" value="Genomic_DNA"/>
</dbReference>
<keyword evidence="1" id="KW-0472">Membrane</keyword>
<dbReference type="InterPro" id="IPR012495">
    <property type="entry name" value="TadE-like_dom"/>
</dbReference>
<reference evidence="3 4" key="1">
    <citation type="submission" date="2020-08" db="EMBL/GenBank/DDBJ databases">
        <title>Genomic Encyclopedia of Type Strains, Phase IV (KMG-IV): sequencing the most valuable type-strain genomes for metagenomic binning, comparative biology and taxonomic classification.</title>
        <authorList>
            <person name="Goeker M."/>
        </authorList>
    </citation>
    <scope>NUCLEOTIDE SEQUENCE [LARGE SCALE GENOMIC DNA]</scope>
    <source>
        <strain evidence="3 4">DSM 101535</strain>
    </source>
</reference>
<protein>
    <submittedName>
        <fullName evidence="3">Flp pilus assembly protein TadG</fullName>
    </submittedName>
</protein>
<proteinExistence type="predicted"/>
<comment type="caution">
    <text evidence="3">The sequence shown here is derived from an EMBL/GenBank/DDBJ whole genome shotgun (WGS) entry which is preliminary data.</text>
</comment>
<sequence length="173" mass="18152">MSRRFRLRRLSRDRRGVAATEFALWMVLFFVTMLAALDIGTFSIERARLAQAMSSASIAAFKSRDAVNFTALPGYLRAAANVTTPGALTVTIGCNGGQNNCVNTARTCSCLTASATLVPAGSCGAPCGSGASANSQSGYYLKMTASYPFRPALLPRGLLGNGVVSQGTTVRLQ</sequence>
<keyword evidence="1" id="KW-1133">Transmembrane helix</keyword>
<dbReference type="Pfam" id="PF07811">
    <property type="entry name" value="TadE"/>
    <property type="match status" value="1"/>
</dbReference>
<accession>A0ABR6N713</accession>
<feature type="domain" description="TadE-like" evidence="2">
    <location>
        <begin position="16"/>
        <end position="56"/>
    </location>
</feature>
<keyword evidence="1" id="KW-0812">Transmembrane</keyword>
<evidence type="ECO:0000256" key="1">
    <source>
        <dbReference type="SAM" id="Phobius"/>
    </source>
</evidence>
<dbReference type="Proteomes" id="UP000560131">
    <property type="component" value="Unassembled WGS sequence"/>
</dbReference>